<dbReference type="PANTHER" id="PTHR33254:SF4">
    <property type="entry name" value="4-HYDROXY-4-METHYL-2-OXOGLUTARATE ALDOLASE 3-RELATED"/>
    <property type="match status" value="1"/>
</dbReference>
<dbReference type="NCBIfam" id="TIGR01935">
    <property type="entry name" value="NOT-MenG"/>
    <property type="match status" value="1"/>
</dbReference>
<reference evidence="11" key="1">
    <citation type="journal article" date="2019" name="Int. J. Syst. Evol. Microbiol.">
        <title>The Global Catalogue of Microorganisms (GCM) 10K type strain sequencing project: providing services to taxonomists for standard genome sequencing and annotation.</title>
        <authorList>
            <consortium name="The Broad Institute Genomics Platform"/>
            <consortium name="The Broad Institute Genome Sequencing Center for Infectious Disease"/>
            <person name="Wu L."/>
            <person name="Ma J."/>
        </authorList>
    </citation>
    <scope>NUCLEOTIDE SEQUENCE [LARGE SCALE GENOMIC DNA]</scope>
    <source>
        <strain evidence="11">CCUG 53903</strain>
    </source>
</reference>
<dbReference type="EC" id="4.1.3.17" evidence="9"/>
<dbReference type="EMBL" id="JBHSPA010000029">
    <property type="protein sequence ID" value="MFC5827414.1"/>
    <property type="molecule type" value="Genomic_DNA"/>
</dbReference>
<dbReference type="InterPro" id="IPR005493">
    <property type="entry name" value="RraA/RraA-like"/>
</dbReference>
<evidence type="ECO:0000256" key="9">
    <source>
        <dbReference type="RuleBase" id="RU004338"/>
    </source>
</evidence>
<sequence>MIKRCHEDNALVRAALSRPGSGRVLVVDGEGSLRTALLGDVLASLGAGNGWAGVIIHGAVRDVARLREIDFGVAALGSNPHRSRKAGTGTTGEPVSFGGVMFTPGDTVHVDEDGVALVPREAS</sequence>
<comment type="caution">
    <text evidence="10">The sequence shown here is derived from an EMBL/GenBank/DDBJ whole genome shotgun (WGS) entry which is preliminary data.</text>
</comment>
<keyword evidence="5 9" id="KW-0479">Metal-binding</keyword>
<dbReference type="EC" id="4.1.1.112" evidence="9"/>
<dbReference type="Proteomes" id="UP001596058">
    <property type="component" value="Unassembled WGS sequence"/>
</dbReference>
<dbReference type="PANTHER" id="PTHR33254">
    <property type="entry name" value="4-HYDROXY-4-METHYL-2-OXOGLUTARATE ALDOLASE 3-RELATED"/>
    <property type="match status" value="1"/>
</dbReference>
<evidence type="ECO:0000256" key="1">
    <source>
        <dbReference type="ARBA" id="ARBA00001342"/>
    </source>
</evidence>
<evidence type="ECO:0000313" key="10">
    <source>
        <dbReference type="EMBL" id="MFC5827414.1"/>
    </source>
</evidence>
<dbReference type="InterPro" id="IPR036704">
    <property type="entry name" value="RraA/RraA-like_sf"/>
</dbReference>
<comment type="cofactor">
    <cofactor evidence="2 9">
        <name>a divalent metal cation</name>
        <dbReference type="ChEBI" id="CHEBI:60240"/>
    </cofactor>
</comment>
<dbReference type="CDD" id="cd16841">
    <property type="entry name" value="RraA_family"/>
    <property type="match status" value="1"/>
</dbReference>
<evidence type="ECO:0000256" key="5">
    <source>
        <dbReference type="ARBA" id="ARBA00022723"/>
    </source>
</evidence>
<keyword evidence="6 9" id="KW-0456">Lyase</keyword>
<evidence type="ECO:0000256" key="3">
    <source>
        <dbReference type="ARBA" id="ARBA00008621"/>
    </source>
</evidence>
<evidence type="ECO:0000256" key="4">
    <source>
        <dbReference type="ARBA" id="ARBA00011233"/>
    </source>
</evidence>
<evidence type="ECO:0000256" key="6">
    <source>
        <dbReference type="ARBA" id="ARBA00023239"/>
    </source>
</evidence>
<accession>A0ABW1CQX4</accession>
<comment type="catalytic activity">
    <reaction evidence="8 9">
        <text>oxaloacetate + H(+) = pyruvate + CO2</text>
        <dbReference type="Rhea" id="RHEA:15641"/>
        <dbReference type="ChEBI" id="CHEBI:15361"/>
        <dbReference type="ChEBI" id="CHEBI:15378"/>
        <dbReference type="ChEBI" id="CHEBI:16452"/>
        <dbReference type="ChEBI" id="CHEBI:16526"/>
        <dbReference type="EC" id="4.1.1.112"/>
    </reaction>
</comment>
<proteinExistence type="inferred from homology"/>
<dbReference type="RefSeq" id="WP_379517060.1">
    <property type="nucleotide sequence ID" value="NZ_JBHSPA010000029.1"/>
</dbReference>
<comment type="similarity">
    <text evidence="3 9">Belongs to the class II aldolase/RraA-like family.</text>
</comment>
<gene>
    <name evidence="10" type="primary">rraA</name>
    <name evidence="10" type="ORF">ACFPZ3_26420</name>
</gene>
<comment type="function">
    <text evidence="7 9">Catalyzes the aldol cleavage of 4-hydroxy-4-methyl-2-oxoglutarate (HMG) into 2 molecules of pyruvate. Also contains a secondary oxaloacetate (OAA) decarboxylase activity due to the common pyruvate enolate transition state formed following C-C bond cleavage in the retro-aldol and decarboxylation reactions.</text>
</comment>
<evidence type="ECO:0000256" key="2">
    <source>
        <dbReference type="ARBA" id="ARBA00001968"/>
    </source>
</evidence>
<dbReference type="SUPFAM" id="SSF89562">
    <property type="entry name" value="RraA-like"/>
    <property type="match status" value="1"/>
</dbReference>
<dbReference type="InterPro" id="IPR010203">
    <property type="entry name" value="RraA"/>
</dbReference>
<evidence type="ECO:0000313" key="11">
    <source>
        <dbReference type="Proteomes" id="UP001596058"/>
    </source>
</evidence>
<dbReference type="Gene3D" id="3.50.30.40">
    <property type="entry name" value="Ribonuclease E inhibitor RraA/RraA-like"/>
    <property type="match status" value="1"/>
</dbReference>
<comment type="catalytic activity">
    <reaction evidence="1 9">
        <text>4-hydroxy-4-methyl-2-oxoglutarate = 2 pyruvate</text>
        <dbReference type="Rhea" id="RHEA:22748"/>
        <dbReference type="ChEBI" id="CHEBI:15361"/>
        <dbReference type="ChEBI" id="CHEBI:58276"/>
        <dbReference type="EC" id="4.1.3.17"/>
    </reaction>
</comment>
<dbReference type="NCBIfam" id="NF006875">
    <property type="entry name" value="PRK09372.1"/>
    <property type="match status" value="1"/>
</dbReference>
<comment type="subunit">
    <text evidence="4 9">Homotrimer.</text>
</comment>
<name>A0ABW1CQX4_9ACTN</name>
<dbReference type="Pfam" id="PF03737">
    <property type="entry name" value="RraA-like"/>
    <property type="match status" value="1"/>
</dbReference>
<organism evidence="10 11">
    <name type="scientific">Nonomuraea insulae</name>
    <dbReference type="NCBI Taxonomy" id="1616787"/>
    <lineage>
        <taxon>Bacteria</taxon>
        <taxon>Bacillati</taxon>
        <taxon>Actinomycetota</taxon>
        <taxon>Actinomycetes</taxon>
        <taxon>Streptosporangiales</taxon>
        <taxon>Streptosporangiaceae</taxon>
        <taxon>Nonomuraea</taxon>
    </lineage>
</organism>
<evidence type="ECO:0000256" key="8">
    <source>
        <dbReference type="ARBA" id="ARBA00047973"/>
    </source>
</evidence>
<protein>
    <recommendedName>
        <fullName evidence="9">4-hydroxy-4-methyl-2-oxoglutarate aldolase</fullName>
        <shortName evidence="9">HMG aldolase</shortName>
        <ecNumber evidence="9">4.1.1.112</ecNumber>
        <ecNumber evidence="9">4.1.3.17</ecNumber>
    </recommendedName>
    <alternativeName>
        <fullName evidence="9">Oxaloacetate decarboxylase</fullName>
    </alternativeName>
</protein>
<keyword evidence="11" id="KW-1185">Reference proteome</keyword>
<evidence type="ECO:0000256" key="7">
    <source>
        <dbReference type="ARBA" id="ARBA00025046"/>
    </source>
</evidence>